<comment type="similarity">
    <text evidence="1">Belongs to the peptidase S33 family. ABHD4/ABHD5 subfamily.</text>
</comment>
<dbReference type="AlphaFoldDB" id="A9VBP2"/>
<evidence type="ECO:0000256" key="1">
    <source>
        <dbReference type="ARBA" id="ARBA00038097"/>
    </source>
</evidence>
<dbReference type="PANTHER" id="PTHR42886:SF29">
    <property type="entry name" value="PUMMELIG, ISOFORM A"/>
    <property type="match status" value="1"/>
</dbReference>
<dbReference type="RefSeq" id="XP_001750136.1">
    <property type="nucleotide sequence ID" value="XM_001750084.1"/>
</dbReference>
<dbReference type="KEGG" id="mbr:MONBRDRAFT_29634"/>
<keyword evidence="4" id="KW-1185">Reference proteome</keyword>
<dbReference type="eggNOG" id="KOG4409">
    <property type="taxonomic scope" value="Eukaryota"/>
</dbReference>
<dbReference type="STRING" id="81824.A9VBP2"/>
<feature type="domain" description="AB hydrolase-1" evidence="2">
    <location>
        <begin position="12"/>
        <end position="134"/>
    </location>
</feature>
<dbReference type="ESTHER" id="monbe-a9vbp2">
    <property type="family name" value="CGI-58_ABHD5_ABHD4"/>
</dbReference>
<dbReference type="GO" id="GO:0055088">
    <property type="term" value="P:lipid homeostasis"/>
    <property type="evidence" value="ECO:0000318"/>
    <property type="project" value="GO_Central"/>
</dbReference>
<dbReference type="OMA" id="AFHSMMQ"/>
<name>A9VBP2_MONBE</name>
<organism evidence="3 4">
    <name type="scientific">Monosiga brevicollis</name>
    <name type="common">Choanoflagellate</name>
    <dbReference type="NCBI Taxonomy" id="81824"/>
    <lineage>
        <taxon>Eukaryota</taxon>
        <taxon>Choanoflagellata</taxon>
        <taxon>Craspedida</taxon>
        <taxon>Salpingoecidae</taxon>
        <taxon>Monosiga</taxon>
    </lineage>
</organism>
<dbReference type="InterPro" id="IPR000073">
    <property type="entry name" value="AB_hydrolase_1"/>
</dbReference>
<dbReference type="EMBL" id="CH991578">
    <property type="protein sequence ID" value="EDQ84966.1"/>
    <property type="molecule type" value="Genomic_DNA"/>
</dbReference>
<dbReference type="InterPro" id="IPR029058">
    <property type="entry name" value="AB_hydrolase_fold"/>
</dbReference>
<dbReference type="GO" id="GO:0052689">
    <property type="term" value="F:carboxylic ester hydrolase activity"/>
    <property type="evidence" value="ECO:0000318"/>
    <property type="project" value="GO_Central"/>
</dbReference>
<dbReference type="InParanoid" id="A9VBP2"/>
<evidence type="ECO:0000313" key="3">
    <source>
        <dbReference type="EMBL" id="EDQ84966.1"/>
    </source>
</evidence>
<dbReference type="PANTHER" id="PTHR42886">
    <property type="entry name" value="RE40534P-RELATED"/>
    <property type="match status" value="1"/>
</dbReference>
<dbReference type="GO" id="GO:0042171">
    <property type="term" value="F:lysophosphatidic acid acyltransferase activity"/>
    <property type="evidence" value="ECO:0000318"/>
    <property type="project" value="GO_Central"/>
</dbReference>
<evidence type="ECO:0000313" key="4">
    <source>
        <dbReference type="Proteomes" id="UP000001357"/>
    </source>
</evidence>
<dbReference type="FunCoup" id="A9VBP2">
    <property type="interactions" value="1222"/>
</dbReference>
<proteinExistence type="inferred from homology"/>
<dbReference type="Proteomes" id="UP000001357">
    <property type="component" value="Unassembled WGS sequence"/>
</dbReference>
<sequence length="330" mass="37089">MTVERAQSVGLPHLLLIHGFAGGLALWNLSLEALSQRYQVHAIDAPGFADSSRIKFSKDPDAAEDEICETIEAWRAAQGIEQMVVAGHSFGGFIAGNYALRHPERVQRLVLLDPWGLPQKPDDHNFSKYPWWARLSISVLSKFPPLAVVRAAGPWGESLMGLRKDLGLRFREYLGNDRDFYGCWSLLTSTRASRRLLVLSFRRNTYLTWDSLTVTTGSFLDIYHCNAQSPSGELAFHHMSIPIGWAKNPLAPRLPLIDERIPINFMFGEQSWISPEPAVAFSATRPNSTVKFVPRAGHHLMWDNAPVFTETMLTLADEEARRHRVSVDSV</sequence>
<gene>
    <name evidence="3" type="ORF">MONBRDRAFT_29634</name>
</gene>
<dbReference type="FunFam" id="3.40.50.1820:FF:000320">
    <property type="entry name" value="Abhydrolase domain-containing protein abhd-5.2"/>
    <property type="match status" value="1"/>
</dbReference>
<evidence type="ECO:0000259" key="2">
    <source>
        <dbReference type="Pfam" id="PF00561"/>
    </source>
</evidence>
<dbReference type="Pfam" id="PF00561">
    <property type="entry name" value="Abhydrolase_1"/>
    <property type="match status" value="1"/>
</dbReference>
<dbReference type="GO" id="GO:0006654">
    <property type="term" value="P:phosphatidic acid biosynthetic process"/>
    <property type="evidence" value="ECO:0000318"/>
    <property type="project" value="GO_Central"/>
</dbReference>
<dbReference type="Gene3D" id="3.40.50.1820">
    <property type="entry name" value="alpha/beta hydrolase"/>
    <property type="match status" value="1"/>
</dbReference>
<dbReference type="PRINTS" id="PR00111">
    <property type="entry name" value="ABHYDROLASE"/>
</dbReference>
<protein>
    <recommendedName>
        <fullName evidence="2">AB hydrolase-1 domain-containing protein</fullName>
    </recommendedName>
</protein>
<reference evidence="3 4" key="1">
    <citation type="journal article" date="2008" name="Nature">
        <title>The genome of the choanoflagellate Monosiga brevicollis and the origin of metazoans.</title>
        <authorList>
            <consortium name="JGI Sequencing"/>
            <person name="King N."/>
            <person name="Westbrook M.J."/>
            <person name="Young S.L."/>
            <person name="Kuo A."/>
            <person name="Abedin M."/>
            <person name="Chapman J."/>
            <person name="Fairclough S."/>
            <person name="Hellsten U."/>
            <person name="Isogai Y."/>
            <person name="Letunic I."/>
            <person name="Marr M."/>
            <person name="Pincus D."/>
            <person name="Putnam N."/>
            <person name="Rokas A."/>
            <person name="Wright K.J."/>
            <person name="Zuzow R."/>
            <person name="Dirks W."/>
            <person name="Good M."/>
            <person name="Goodstein D."/>
            <person name="Lemons D."/>
            <person name="Li W."/>
            <person name="Lyons J.B."/>
            <person name="Morris A."/>
            <person name="Nichols S."/>
            <person name="Richter D.J."/>
            <person name="Salamov A."/>
            <person name="Bork P."/>
            <person name="Lim W.A."/>
            <person name="Manning G."/>
            <person name="Miller W.T."/>
            <person name="McGinnis W."/>
            <person name="Shapiro H."/>
            <person name="Tjian R."/>
            <person name="Grigoriev I.V."/>
            <person name="Rokhsar D."/>
        </authorList>
    </citation>
    <scope>NUCLEOTIDE SEQUENCE [LARGE SCALE GENOMIC DNA]</scope>
    <source>
        <strain evidence="4">MX1 / ATCC 50154</strain>
    </source>
</reference>
<dbReference type="SUPFAM" id="SSF53474">
    <property type="entry name" value="alpha/beta-Hydrolases"/>
    <property type="match status" value="1"/>
</dbReference>
<dbReference type="GeneID" id="5895446"/>
<accession>A9VBP2</accession>